<comment type="caution">
    <text evidence="2">The sequence shown here is derived from an EMBL/GenBank/DDBJ whole genome shotgun (WGS) entry which is preliminary data.</text>
</comment>
<dbReference type="Proteomes" id="UP000003374">
    <property type="component" value="Unassembled WGS sequence"/>
</dbReference>
<evidence type="ECO:0000313" key="3">
    <source>
        <dbReference type="Proteomes" id="UP000003374"/>
    </source>
</evidence>
<evidence type="ECO:0000259" key="1">
    <source>
        <dbReference type="Pfam" id="PF00117"/>
    </source>
</evidence>
<dbReference type="AlphaFoldDB" id="A4BMN6"/>
<dbReference type="PANTHER" id="PTHR42695">
    <property type="entry name" value="GLUTAMINE AMIDOTRANSFERASE YLR126C-RELATED"/>
    <property type="match status" value="1"/>
</dbReference>
<dbReference type="eggNOG" id="COG0518">
    <property type="taxonomic scope" value="Bacteria"/>
</dbReference>
<dbReference type="Pfam" id="PF00117">
    <property type="entry name" value="GATase"/>
    <property type="match status" value="1"/>
</dbReference>
<proteinExistence type="predicted"/>
<dbReference type="GO" id="GO:0016740">
    <property type="term" value="F:transferase activity"/>
    <property type="evidence" value="ECO:0007669"/>
    <property type="project" value="UniProtKB-KW"/>
</dbReference>
<dbReference type="InterPro" id="IPR029062">
    <property type="entry name" value="Class_I_gatase-like"/>
</dbReference>
<dbReference type="Gene3D" id="3.40.50.880">
    <property type="match status" value="1"/>
</dbReference>
<evidence type="ECO:0000313" key="2">
    <source>
        <dbReference type="EMBL" id="EAR23574.1"/>
    </source>
</evidence>
<feature type="domain" description="Glutamine amidotransferase" evidence="1">
    <location>
        <begin position="80"/>
        <end position="188"/>
    </location>
</feature>
<dbReference type="PANTHER" id="PTHR42695:SF5">
    <property type="entry name" value="GLUTAMINE AMIDOTRANSFERASE YLR126C-RELATED"/>
    <property type="match status" value="1"/>
</dbReference>
<keyword evidence="2" id="KW-0808">Transferase</keyword>
<name>A4BMN6_9GAMM</name>
<dbReference type="PROSITE" id="PS51273">
    <property type="entry name" value="GATASE_TYPE_1"/>
    <property type="match status" value="1"/>
</dbReference>
<keyword evidence="3" id="KW-1185">Reference proteome</keyword>
<dbReference type="InterPro" id="IPR044992">
    <property type="entry name" value="ChyE-like"/>
</dbReference>
<accession>A4BMN6</accession>
<sequence length="234" mass="25830">MRVGILQCGSVAADLSPTFGDYPQMFQQLLSAVSPTLEFRRYDLTAGSFPESLTACEGWLFTGSRWSVYDDAAWIRRAGELAARLHALGRPTVGICFGHQLIADALGGRVEKAPQGWGVGVHATHIQIQPEWMIPAHDKLSLLVSHQDQVIVPPPDAQWLAGNAFCRYGVMQIADHILTFQGHPEFSKDYSRALMKRRRSDIGEQAYRAGLASLALDVDDRIAAQWIANFLQGV</sequence>
<dbReference type="CDD" id="cd01741">
    <property type="entry name" value="GATase1_1"/>
    <property type="match status" value="1"/>
</dbReference>
<reference evidence="2 3" key="1">
    <citation type="submission" date="2006-02" db="EMBL/GenBank/DDBJ databases">
        <authorList>
            <person name="Waterbury J."/>
            <person name="Ferriera S."/>
            <person name="Johnson J."/>
            <person name="Kravitz S."/>
            <person name="Halpern A."/>
            <person name="Remington K."/>
            <person name="Beeson K."/>
            <person name="Tran B."/>
            <person name="Rogers Y.-H."/>
            <person name="Friedman R."/>
            <person name="Venter J.C."/>
        </authorList>
    </citation>
    <scope>NUCLEOTIDE SEQUENCE [LARGE SCALE GENOMIC DNA]</scope>
    <source>
        <strain evidence="2 3">Nb-231</strain>
    </source>
</reference>
<protein>
    <submittedName>
        <fullName evidence="2">GMP synthase-Glutamine amidotransferase domain</fullName>
    </submittedName>
</protein>
<gene>
    <name evidence="2" type="ORF">NB231_17178</name>
</gene>
<dbReference type="GO" id="GO:0005829">
    <property type="term" value="C:cytosol"/>
    <property type="evidence" value="ECO:0007669"/>
    <property type="project" value="TreeGrafter"/>
</dbReference>
<dbReference type="OrthoDB" id="9813383at2"/>
<dbReference type="InterPro" id="IPR017926">
    <property type="entry name" value="GATASE"/>
</dbReference>
<dbReference type="SUPFAM" id="SSF52317">
    <property type="entry name" value="Class I glutamine amidotransferase-like"/>
    <property type="match status" value="1"/>
</dbReference>
<dbReference type="STRING" id="314278.NB231_17178"/>
<dbReference type="EMBL" id="AAOF01000001">
    <property type="protein sequence ID" value="EAR23574.1"/>
    <property type="molecule type" value="Genomic_DNA"/>
</dbReference>
<organism evidence="2 3">
    <name type="scientific">Nitrococcus mobilis Nb-231</name>
    <dbReference type="NCBI Taxonomy" id="314278"/>
    <lineage>
        <taxon>Bacteria</taxon>
        <taxon>Pseudomonadati</taxon>
        <taxon>Pseudomonadota</taxon>
        <taxon>Gammaproteobacteria</taxon>
        <taxon>Chromatiales</taxon>
        <taxon>Ectothiorhodospiraceae</taxon>
        <taxon>Nitrococcus</taxon>
    </lineage>
</organism>
<dbReference type="HOGENOM" id="CLU_054974_0_2_6"/>
<keyword evidence="2" id="KW-0315">Glutamine amidotransferase</keyword>